<dbReference type="SUPFAM" id="SSF53448">
    <property type="entry name" value="Nucleotide-diphospho-sugar transferases"/>
    <property type="match status" value="1"/>
</dbReference>
<name>A0A1N6ITB0_9FLAO</name>
<proteinExistence type="predicted"/>
<dbReference type="GO" id="GO:0016758">
    <property type="term" value="F:hexosyltransferase activity"/>
    <property type="evidence" value="ECO:0007669"/>
    <property type="project" value="UniProtKB-ARBA"/>
</dbReference>
<keyword evidence="3" id="KW-1185">Reference proteome</keyword>
<accession>A0A1N6ITB0</accession>
<protein>
    <submittedName>
        <fullName evidence="2">Glycosyl transferase family 2</fullName>
    </submittedName>
</protein>
<dbReference type="InterPro" id="IPR001173">
    <property type="entry name" value="Glyco_trans_2-like"/>
</dbReference>
<dbReference type="Gene3D" id="3.90.550.10">
    <property type="entry name" value="Spore Coat Polysaccharide Biosynthesis Protein SpsA, Chain A"/>
    <property type="match status" value="1"/>
</dbReference>
<dbReference type="Proteomes" id="UP000185207">
    <property type="component" value="Unassembled WGS sequence"/>
</dbReference>
<sequence length="286" mass="34140">MKTFLTIFTPTYNRAYILPKLYESLKTQTNKNFVWHIVDDGSSDETKMLVQNFQNEDQIEIQYFFQENMGKHFAVNQGLKKTETEFFCVIDSDDYLAENAVEEMESLSHKIKKNDQIAGFTFIRFSEKINYDKAKYGKNEWISSRRINYEWEFPGEMIFCIKTNVHQQFYFPEFEGEKFCPESLILRRIERQFKILVTDKVLAFGDYLEDGLMNNYYQLLLKSPKSSLLNIKERFQDEISPEEKSNLVKTYWDIASKTKQPFFTKFFGINPFLILNFLINKKLKHQ</sequence>
<reference evidence="3" key="1">
    <citation type="submission" date="2016-11" db="EMBL/GenBank/DDBJ databases">
        <authorList>
            <person name="Varghese N."/>
            <person name="Submissions S."/>
        </authorList>
    </citation>
    <scope>NUCLEOTIDE SEQUENCE [LARGE SCALE GENOMIC DNA]</scope>
    <source>
        <strain evidence="3">DSM 27623</strain>
    </source>
</reference>
<dbReference type="STRING" id="1416779.SAMN05444409_2979"/>
<organism evidence="2 3">
    <name type="scientific">Epilithonimonas zeae</name>
    <dbReference type="NCBI Taxonomy" id="1416779"/>
    <lineage>
        <taxon>Bacteria</taxon>
        <taxon>Pseudomonadati</taxon>
        <taxon>Bacteroidota</taxon>
        <taxon>Flavobacteriia</taxon>
        <taxon>Flavobacteriales</taxon>
        <taxon>Weeksellaceae</taxon>
        <taxon>Chryseobacterium group</taxon>
        <taxon>Epilithonimonas</taxon>
    </lineage>
</organism>
<dbReference type="AlphaFoldDB" id="A0A1N6ITB0"/>
<evidence type="ECO:0000259" key="1">
    <source>
        <dbReference type="Pfam" id="PF00535"/>
    </source>
</evidence>
<dbReference type="PANTHER" id="PTHR22916">
    <property type="entry name" value="GLYCOSYLTRANSFERASE"/>
    <property type="match status" value="1"/>
</dbReference>
<evidence type="ECO:0000313" key="2">
    <source>
        <dbReference type="EMBL" id="SIO35256.1"/>
    </source>
</evidence>
<keyword evidence="2" id="KW-0808">Transferase</keyword>
<dbReference type="RefSeq" id="WP_074236114.1">
    <property type="nucleotide sequence ID" value="NZ_FSRK01000002.1"/>
</dbReference>
<feature type="domain" description="Glycosyltransferase 2-like" evidence="1">
    <location>
        <begin position="6"/>
        <end position="137"/>
    </location>
</feature>
<dbReference type="CDD" id="cd00761">
    <property type="entry name" value="Glyco_tranf_GTA_type"/>
    <property type="match status" value="1"/>
</dbReference>
<evidence type="ECO:0000313" key="3">
    <source>
        <dbReference type="Proteomes" id="UP000185207"/>
    </source>
</evidence>
<gene>
    <name evidence="2" type="ORF">SAMN05444409_2979</name>
</gene>
<dbReference type="Pfam" id="PF00535">
    <property type="entry name" value="Glycos_transf_2"/>
    <property type="match status" value="1"/>
</dbReference>
<dbReference type="PANTHER" id="PTHR22916:SF3">
    <property type="entry name" value="UDP-GLCNAC:BETAGAL BETA-1,3-N-ACETYLGLUCOSAMINYLTRANSFERASE-LIKE PROTEIN 1"/>
    <property type="match status" value="1"/>
</dbReference>
<dbReference type="EMBL" id="FSRK01000002">
    <property type="protein sequence ID" value="SIO35256.1"/>
    <property type="molecule type" value="Genomic_DNA"/>
</dbReference>
<dbReference type="OrthoDB" id="9810303at2"/>
<dbReference type="InterPro" id="IPR029044">
    <property type="entry name" value="Nucleotide-diphossugar_trans"/>
</dbReference>